<dbReference type="GO" id="GO:0006355">
    <property type="term" value="P:regulation of DNA-templated transcription"/>
    <property type="evidence" value="ECO:0007669"/>
    <property type="project" value="InterPro"/>
</dbReference>
<feature type="domain" description="Phytochrome chromophore attachment site" evidence="19">
    <location>
        <begin position="151"/>
        <end position="309"/>
    </location>
</feature>
<dbReference type="Gene3D" id="3.30.450.20">
    <property type="entry name" value="PAS domain"/>
    <property type="match status" value="1"/>
</dbReference>
<accession>B7KL23</accession>
<reference evidence="23" key="1">
    <citation type="journal article" date="2011" name="MBio">
        <title>Novel metabolic attributes of the genus Cyanothece, comprising a group of unicellular nitrogen-fixing Cyanobacteria.</title>
        <authorList>
            <person name="Bandyopadhyay A."/>
            <person name="Elvitigala T."/>
            <person name="Welsh E."/>
            <person name="Stockel J."/>
            <person name="Liberton M."/>
            <person name="Min H."/>
            <person name="Sherman L.A."/>
            <person name="Pakrasi H.B."/>
        </authorList>
    </citation>
    <scope>NUCLEOTIDE SEQUENCE [LARGE SCALE GENOMIC DNA]</scope>
    <source>
        <strain evidence="23">PCC 7424</strain>
    </source>
</reference>
<keyword evidence="14" id="KW-0472">Membrane</keyword>
<dbReference type="Gene3D" id="1.10.287.130">
    <property type="match status" value="1"/>
</dbReference>
<dbReference type="InterPro" id="IPR003594">
    <property type="entry name" value="HATPase_dom"/>
</dbReference>
<evidence type="ECO:0000256" key="12">
    <source>
        <dbReference type="ARBA" id="ARBA00022991"/>
    </source>
</evidence>
<dbReference type="Gene3D" id="3.30.565.10">
    <property type="entry name" value="Histidine kinase-like ATPase, C-terminal domain"/>
    <property type="match status" value="1"/>
</dbReference>
<dbReference type="HOGENOM" id="CLU_000445_50_1_3"/>
<evidence type="ECO:0000256" key="13">
    <source>
        <dbReference type="ARBA" id="ARBA00023012"/>
    </source>
</evidence>
<evidence type="ECO:0000256" key="3">
    <source>
        <dbReference type="ARBA" id="ARBA00006402"/>
    </source>
</evidence>
<keyword evidence="8" id="KW-0808">Transferase</keyword>
<evidence type="ECO:0000256" key="16">
    <source>
        <dbReference type="ARBA" id="ARBA00023306"/>
    </source>
</evidence>
<name>B7KL23_GLOC7</name>
<dbReference type="RefSeq" id="WP_015955980.1">
    <property type="nucleotide sequence ID" value="NC_011729.1"/>
</dbReference>
<dbReference type="Gene3D" id="3.30.450.40">
    <property type="match status" value="1"/>
</dbReference>
<protein>
    <recommendedName>
        <fullName evidence="17">Circadian input-output histidine kinase CikA</fullName>
        <ecNumber evidence="4">2.7.13.3</ecNumber>
    </recommendedName>
</protein>
<dbReference type="Gene3D" id="3.30.450.270">
    <property type="match status" value="1"/>
</dbReference>
<dbReference type="PROSITE" id="PS50110">
    <property type="entry name" value="RESPONSE_REGULATORY"/>
    <property type="match status" value="1"/>
</dbReference>
<dbReference type="InterPro" id="IPR005467">
    <property type="entry name" value="His_kinase_dom"/>
</dbReference>
<dbReference type="SMART" id="SM00448">
    <property type="entry name" value="REC"/>
    <property type="match status" value="1"/>
</dbReference>
<dbReference type="eggNOG" id="COG4251">
    <property type="taxonomic scope" value="Bacteria"/>
</dbReference>
<dbReference type="InterPro" id="IPR035965">
    <property type="entry name" value="PAS-like_dom_sf"/>
</dbReference>
<evidence type="ECO:0000259" key="20">
    <source>
        <dbReference type="PROSITE" id="PS50109"/>
    </source>
</evidence>
<dbReference type="InterPro" id="IPR001789">
    <property type="entry name" value="Sig_transdc_resp-reg_receiver"/>
</dbReference>
<keyword evidence="15" id="KW-0675">Receptor</keyword>
<evidence type="ECO:0000256" key="5">
    <source>
        <dbReference type="ARBA" id="ARBA00022543"/>
    </source>
</evidence>
<evidence type="ECO:0000256" key="7">
    <source>
        <dbReference type="ARBA" id="ARBA00022606"/>
    </source>
</evidence>
<evidence type="ECO:0000313" key="23">
    <source>
        <dbReference type="Proteomes" id="UP000002384"/>
    </source>
</evidence>
<dbReference type="PROSITE" id="PS50109">
    <property type="entry name" value="HIS_KIN"/>
    <property type="match status" value="1"/>
</dbReference>
<comment type="catalytic activity">
    <reaction evidence="1">
        <text>ATP + protein L-histidine = ADP + protein N-phospho-L-histidine.</text>
        <dbReference type="EC" id="2.7.13.3"/>
    </reaction>
</comment>
<comment type="subcellular location">
    <subcellularLocation>
        <location evidence="2">Membrane</location>
    </subcellularLocation>
</comment>
<evidence type="ECO:0000256" key="9">
    <source>
        <dbReference type="ARBA" id="ARBA00022741"/>
    </source>
</evidence>
<dbReference type="Pfam" id="PF00072">
    <property type="entry name" value="Response_reg"/>
    <property type="match status" value="1"/>
</dbReference>
<dbReference type="CDD" id="cd16922">
    <property type="entry name" value="HATPase_EvgS-ArcB-TorS-like"/>
    <property type="match status" value="1"/>
</dbReference>
<dbReference type="GO" id="GO:0005524">
    <property type="term" value="F:ATP binding"/>
    <property type="evidence" value="ECO:0007669"/>
    <property type="project" value="UniProtKB-KW"/>
</dbReference>
<dbReference type="InterPro" id="IPR016132">
    <property type="entry name" value="Phyto_chromo_attachment"/>
</dbReference>
<dbReference type="SUPFAM" id="SSF55781">
    <property type="entry name" value="GAF domain-like"/>
    <property type="match status" value="2"/>
</dbReference>
<keyword evidence="16" id="KW-0131">Cell cycle</keyword>
<organism evidence="22 23">
    <name type="scientific">Gloeothece citriformis (strain PCC 7424)</name>
    <name type="common">Cyanothece sp. (strain PCC 7424)</name>
    <dbReference type="NCBI Taxonomy" id="65393"/>
    <lineage>
        <taxon>Bacteria</taxon>
        <taxon>Bacillati</taxon>
        <taxon>Cyanobacteriota</taxon>
        <taxon>Cyanophyceae</taxon>
        <taxon>Oscillatoriophycideae</taxon>
        <taxon>Chroococcales</taxon>
        <taxon>Aphanothecaceae</taxon>
        <taxon>Gloeothece</taxon>
        <taxon>Gloeothece citriformis</taxon>
    </lineage>
</organism>
<dbReference type="SUPFAM" id="SSF55785">
    <property type="entry name" value="PYP-like sensor domain (PAS domain)"/>
    <property type="match status" value="1"/>
</dbReference>
<keyword evidence="11" id="KW-0067">ATP-binding</keyword>
<evidence type="ECO:0000256" key="14">
    <source>
        <dbReference type="ARBA" id="ARBA00023136"/>
    </source>
</evidence>
<dbReference type="Pfam" id="PF02518">
    <property type="entry name" value="HATPase_c"/>
    <property type="match status" value="1"/>
</dbReference>
<keyword evidence="12" id="KW-0157">Chromophore</keyword>
<dbReference type="FunFam" id="3.30.565.10:FF:000010">
    <property type="entry name" value="Sensor histidine kinase RcsC"/>
    <property type="match status" value="1"/>
</dbReference>
<dbReference type="EMBL" id="CP001291">
    <property type="protein sequence ID" value="ACK72395.1"/>
    <property type="molecule type" value="Genomic_DNA"/>
</dbReference>
<evidence type="ECO:0000313" key="22">
    <source>
        <dbReference type="EMBL" id="ACK72395.1"/>
    </source>
</evidence>
<dbReference type="SMART" id="SM00387">
    <property type="entry name" value="HATPase_c"/>
    <property type="match status" value="1"/>
</dbReference>
<dbReference type="GO" id="GO:0009584">
    <property type="term" value="P:detection of visible light"/>
    <property type="evidence" value="ECO:0007669"/>
    <property type="project" value="InterPro"/>
</dbReference>
<dbReference type="AlphaFoldDB" id="B7KL23"/>
<dbReference type="SUPFAM" id="SSF47384">
    <property type="entry name" value="Homodimeric domain of signal transducing histidine kinase"/>
    <property type="match status" value="1"/>
</dbReference>
<dbReference type="KEGG" id="cyc:PCC7424_4021"/>
<dbReference type="InterPro" id="IPR003018">
    <property type="entry name" value="GAF"/>
</dbReference>
<dbReference type="PANTHER" id="PTHR43047">
    <property type="entry name" value="TWO-COMPONENT HISTIDINE PROTEIN KINASE"/>
    <property type="match status" value="1"/>
</dbReference>
<dbReference type="CDD" id="cd00082">
    <property type="entry name" value="HisKA"/>
    <property type="match status" value="1"/>
</dbReference>
<dbReference type="InterPro" id="IPR043150">
    <property type="entry name" value="Phytochrome_PHY_sf"/>
</dbReference>
<keyword evidence="5" id="KW-0600">Photoreceptor protein</keyword>
<feature type="domain" description="Response regulatory" evidence="21">
    <location>
        <begin position="788"/>
        <end position="904"/>
    </location>
</feature>
<dbReference type="SMART" id="SM00388">
    <property type="entry name" value="HisKA"/>
    <property type="match status" value="1"/>
</dbReference>
<comment type="similarity">
    <text evidence="3">In the N-terminal section; belongs to the phytochrome family.</text>
</comment>
<keyword evidence="13" id="KW-0902">Two-component regulatory system</keyword>
<evidence type="ECO:0000256" key="1">
    <source>
        <dbReference type="ARBA" id="ARBA00000085"/>
    </source>
</evidence>
<evidence type="ECO:0000256" key="6">
    <source>
        <dbReference type="ARBA" id="ARBA00022553"/>
    </source>
</evidence>
<evidence type="ECO:0000256" key="11">
    <source>
        <dbReference type="ARBA" id="ARBA00022840"/>
    </source>
</evidence>
<dbReference type="SUPFAM" id="SSF55874">
    <property type="entry name" value="ATPase domain of HSP90 chaperone/DNA topoisomerase II/histidine kinase"/>
    <property type="match status" value="1"/>
</dbReference>
<dbReference type="GO" id="GO:0000155">
    <property type="term" value="F:phosphorelay sensor kinase activity"/>
    <property type="evidence" value="ECO:0007669"/>
    <property type="project" value="InterPro"/>
</dbReference>
<dbReference type="SUPFAM" id="SSF52172">
    <property type="entry name" value="CheY-like"/>
    <property type="match status" value="1"/>
</dbReference>
<evidence type="ECO:0000259" key="21">
    <source>
        <dbReference type="PROSITE" id="PS50110"/>
    </source>
</evidence>
<dbReference type="SMART" id="SM00065">
    <property type="entry name" value="GAF"/>
    <property type="match status" value="1"/>
</dbReference>
<dbReference type="InterPro" id="IPR029016">
    <property type="entry name" value="GAF-like_dom_sf"/>
</dbReference>
<evidence type="ECO:0000256" key="2">
    <source>
        <dbReference type="ARBA" id="ARBA00004370"/>
    </source>
</evidence>
<dbReference type="GO" id="GO:0005886">
    <property type="term" value="C:plasma membrane"/>
    <property type="evidence" value="ECO:0007669"/>
    <property type="project" value="TreeGrafter"/>
</dbReference>
<evidence type="ECO:0000256" key="17">
    <source>
        <dbReference type="ARBA" id="ARBA00074306"/>
    </source>
</evidence>
<evidence type="ECO:0000256" key="4">
    <source>
        <dbReference type="ARBA" id="ARBA00012438"/>
    </source>
</evidence>
<feature type="domain" description="Histidine kinase" evidence="20">
    <location>
        <begin position="537"/>
        <end position="765"/>
    </location>
</feature>
<dbReference type="PRINTS" id="PR01033">
    <property type="entry name" value="PHYTOCHROME"/>
</dbReference>
<dbReference type="PROSITE" id="PS50046">
    <property type="entry name" value="PHYTOCHROME_2"/>
    <property type="match status" value="1"/>
</dbReference>
<dbReference type="InterPro" id="IPR011006">
    <property type="entry name" value="CheY-like_superfamily"/>
</dbReference>
<dbReference type="Proteomes" id="UP000002384">
    <property type="component" value="Chromosome"/>
</dbReference>
<dbReference type="InterPro" id="IPR013515">
    <property type="entry name" value="Phytochrome_cen-reg"/>
</dbReference>
<evidence type="ECO:0000256" key="10">
    <source>
        <dbReference type="ARBA" id="ARBA00022777"/>
    </source>
</evidence>
<keyword evidence="9" id="KW-0547">Nucleotide-binding</keyword>
<evidence type="ECO:0000256" key="8">
    <source>
        <dbReference type="ARBA" id="ARBA00022679"/>
    </source>
</evidence>
<evidence type="ECO:0000256" key="18">
    <source>
        <dbReference type="PROSITE-ProRule" id="PRU00169"/>
    </source>
</evidence>
<dbReference type="InterPro" id="IPR036097">
    <property type="entry name" value="HisK_dim/P_sf"/>
</dbReference>
<keyword evidence="10 22" id="KW-0418">Kinase</keyword>
<dbReference type="Pfam" id="PF01590">
    <property type="entry name" value="GAF"/>
    <property type="match status" value="1"/>
</dbReference>
<dbReference type="EC" id="2.7.13.3" evidence="4"/>
<dbReference type="GO" id="GO:0009881">
    <property type="term" value="F:photoreceptor activity"/>
    <property type="evidence" value="ECO:0007669"/>
    <property type="project" value="UniProtKB-KW"/>
</dbReference>
<dbReference type="InterPro" id="IPR001294">
    <property type="entry name" value="Phytochrome"/>
</dbReference>
<keyword evidence="7" id="KW-0716">Sensory transduction</keyword>
<dbReference type="InterPro" id="IPR036890">
    <property type="entry name" value="HATPase_C_sf"/>
</dbReference>
<sequence length="1013" mass="116646">MIESEDSFNSAYSLNLTNCDREPIHILGKIQPYGILIVLEEPDLNIIQLSDNTDTFWGIQARELLGQNLRVLFAESEMNLLAYSIYQNKLDYYNPFVFTVQGQKYEGIVHRNIQGLIILELEPKYQDRESYPLSFYQCLKPSLIQLKNSGDFQESIQLIVKEVRHMTGYDRVMLYQFEEDESGVVIAEDKQTHLEPYLGLHYPASDIPKQARKLYYKNWVRLIGNVNDQSIDLISLDNSVPKRPLDLSDSILRSVSPLHIEYLKNMGVTATLCISLINEKKLWGLIVCHHYSSKLIRYQSRKACEVLGQFMSLELFNQEQKDLKIYQKEIYKIQEEFQTYISEEQDSIQKVIQKNKNLLLSLFKANGMAIFLKDELTLLGNTPDNAVVRDLLSWLIEHHKEEIFSTNCLSKIYPPAIEYKTGMSGLLAISIFLNRTSYHILWFRPEIIQTVNWGGNPYQPAIEEDDGLRLSPRKSFELWKETVHNQSLPWKSSELEAAEALRNTLMLAVLEFSQTALFKAAQQAEAANQAKSEFLANMSHEIRTPMNAILGFCDLLKDRITEPQTRGYVDLISASGKTLLELINDILDLSKIEAGKLELNFEPLYLRELIQEIQQIFFQKALKKNLSLLVEIQENVPNTILFDEIRLRQILFNVVGNALKFTEQGYVKISVDAQTNDDNCESNQTNTINLILSVEDSGIGIAQDQQIRIFDAFKQTEGQSTRKYGGTGLGLAITRRLTEMLEGKIDLQSEVGKGTIFKFIFPDVSLTDLSVAIKTPLDEDLQQFAPSTILVVDDVQSNLDLIEAYFNETQHHLLFAKDGREAIEMAQDYHPDVILLDLRLPYMSGQEVAQYLKQNEKTQDIPIIILTASVFKTPSKEELTTLCKGFLNKPVCRSQLVSIFKNILPLKTDFQVTQDLDINTILTLTSLSPSVSPKLLEKLRQEEKQNYQSLCKKMIWRELHQFTERLKNWAIEYQCQNLENYTNLLEYQLQNFEWDELTKTIEAFPKLRQRLES</sequence>
<proteinExistence type="inferred from homology"/>
<evidence type="ECO:0000256" key="15">
    <source>
        <dbReference type="ARBA" id="ARBA00023170"/>
    </source>
</evidence>
<dbReference type="InterPro" id="IPR013654">
    <property type="entry name" value="PAS_2"/>
</dbReference>
<dbReference type="Pfam" id="PF00512">
    <property type="entry name" value="HisKA"/>
    <property type="match status" value="1"/>
</dbReference>
<feature type="modified residue" description="4-aspartylphosphate" evidence="18">
    <location>
        <position position="837"/>
    </location>
</feature>
<dbReference type="STRING" id="65393.PCC7424_4021"/>
<evidence type="ECO:0000259" key="19">
    <source>
        <dbReference type="PROSITE" id="PS50046"/>
    </source>
</evidence>
<gene>
    <name evidence="22" type="ordered locus">PCC7424_4021</name>
</gene>
<dbReference type="Pfam" id="PF08446">
    <property type="entry name" value="PAS_2"/>
    <property type="match status" value="1"/>
</dbReference>
<dbReference type="Gene3D" id="3.40.50.2300">
    <property type="match status" value="1"/>
</dbReference>
<keyword evidence="23" id="KW-1185">Reference proteome</keyword>
<dbReference type="FunFam" id="1.10.287.130:FF:000038">
    <property type="entry name" value="Sensory transduction histidine kinase"/>
    <property type="match status" value="1"/>
</dbReference>
<keyword evidence="6 18" id="KW-0597">Phosphoprotein</keyword>
<dbReference type="GO" id="GO:0009927">
    <property type="term" value="F:histidine phosphotransfer kinase activity"/>
    <property type="evidence" value="ECO:0007669"/>
    <property type="project" value="TreeGrafter"/>
</dbReference>
<dbReference type="InterPro" id="IPR003661">
    <property type="entry name" value="HisK_dim/P_dom"/>
</dbReference>
<dbReference type="Pfam" id="PF00360">
    <property type="entry name" value="PHY"/>
    <property type="match status" value="1"/>
</dbReference>
<dbReference type="PANTHER" id="PTHR43047:SF72">
    <property type="entry name" value="OSMOSENSING HISTIDINE PROTEIN KINASE SLN1"/>
    <property type="match status" value="1"/>
</dbReference>